<name>A0A7C8NAQ0_9PEZI</name>
<dbReference type="Proteomes" id="UP000481858">
    <property type="component" value="Unassembled WGS sequence"/>
</dbReference>
<accession>A0A7C8NAQ0</accession>
<dbReference type="EMBL" id="WUBL01000006">
    <property type="protein sequence ID" value="KAF2972516.1"/>
    <property type="molecule type" value="Genomic_DNA"/>
</dbReference>
<protein>
    <recommendedName>
        <fullName evidence="4">Heterokaryon incompatibility domain-containing protein</fullName>
    </recommendedName>
</protein>
<evidence type="ECO:0000313" key="2">
    <source>
        <dbReference type="EMBL" id="KAF2972516.1"/>
    </source>
</evidence>
<dbReference type="PANTHER" id="PTHR33112">
    <property type="entry name" value="DOMAIN PROTEIN, PUTATIVE-RELATED"/>
    <property type="match status" value="1"/>
</dbReference>
<gene>
    <name evidence="2" type="ORF">GQX73_g1212</name>
</gene>
<comment type="caution">
    <text evidence="2">The sequence shown here is derived from an EMBL/GenBank/DDBJ whole genome shotgun (WGS) entry which is preliminary data.</text>
</comment>
<dbReference type="AlphaFoldDB" id="A0A7C8NAQ0"/>
<organism evidence="2 3">
    <name type="scientific">Xylaria multiplex</name>
    <dbReference type="NCBI Taxonomy" id="323545"/>
    <lineage>
        <taxon>Eukaryota</taxon>
        <taxon>Fungi</taxon>
        <taxon>Dikarya</taxon>
        <taxon>Ascomycota</taxon>
        <taxon>Pezizomycotina</taxon>
        <taxon>Sordariomycetes</taxon>
        <taxon>Xylariomycetidae</taxon>
        <taxon>Xylariales</taxon>
        <taxon>Xylariaceae</taxon>
        <taxon>Xylaria</taxon>
    </lineage>
</organism>
<feature type="compositionally biased region" description="Basic and acidic residues" evidence="1">
    <location>
        <begin position="66"/>
        <end position="86"/>
    </location>
</feature>
<evidence type="ECO:0000256" key="1">
    <source>
        <dbReference type="SAM" id="MobiDB-lite"/>
    </source>
</evidence>
<evidence type="ECO:0000313" key="3">
    <source>
        <dbReference type="Proteomes" id="UP000481858"/>
    </source>
</evidence>
<sequence length="353" mass="39595">MVRKKVTSTFNAQAGWVYQEWLLSRQILAFADFGLFVQCETGNPKSLAGDDVKFIRDDEHGDEWDTAEKPDKSFKSSGDESRKAGANDDNETLRYAYICGSWFPEVRELLWEQVEPGPRIRVQGVPTWSWASMGTTITNATGGNVISDLEVRWSTPYRSSSDCVLKDFIHVPVDPGTLRPRFDLAGEYTPDNIYGNDGRFAALGVSGRLMEIQLHDLFTDDDDRTVAANITSQRPSFGCEMWRGVTTPETPGTIAGWASIEHPDFQTDVSCECDEAIFALIATVSRKVQGGWLLGNFSPHLTAYEVLYLRRVHIPGFETRDRDCYERIGVGRLFGDEMGITYAVTDESTVWLV</sequence>
<dbReference type="PANTHER" id="PTHR33112:SF16">
    <property type="entry name" value="HETEROKARYON INCOMPATIBILITY DOMAIN-CONTAINING PROTEIN"/>
    <property type="match status" value="1"/>
</dbReference>
<dbReference type="OrthoDB" id="4161196at2759"/>
<proteinExistence type="predicted"/>
<keyword evidence="3" id="KW-1185">Reference proteome</keyword>
<reference evidence="2 3" key="1">
    <citation type="submission" date="2019-12" db="EMBL/GenBank/DDBJ databases">
        <title>Draft genome sequence of the ascomycete Xylaria multiplex DSM 110363.</title>
        <authorList>
            <person name="Buettner E."/>
            <person name="Kellner H."/>
        </authorList>
    </citation>
    <scope>NUCLEOTIDE SEQUENCE [LARGE SCALE GENOMIC DNA]</scope>
    <source>
        <strain evidence="2 3">DSM 110363</strain>
    </source>
</reference>
<evidence type="ECO:0008006" key="4">
    <source>
        <dbReference type="Google" id="ProtNLM"/>
    </source>
</evidence>
<feature type="region of interest" description="Disordered" evidence="1">
    <location>
        <begin position="59"/>
        <end position="86"/>
    </location>
</feature>
<dbReference type="InParanoid" id="A0A7C8NAQ0"/>